<protein>
    <recommendedName>
        <fullName evidence="4">Na+/H+ antiporter</fullName>
    </recommendedName>
</protein>
<proteinExistence type="predicted"/>
<gene>
    <name evidence="2" type="ORF">PS273GM_10165</name>
</gene>
<feature type="region of interest" description="Disordered" evidence="1">
    <location>
        <begin position="76"/>
        <end position="100"/>
    </location>
</feature>
<evidence type="ECO:0000313" key="2">
    <source>
        <dbReference type="EMBL" id="ANF25486.1"/>
    </source>
</evidence>
<feature type="compositionally biased region" description="Basic and acidic residues" evidence="1">
    <location>
        <begin position="28"/>
        <end position="43"/>
    </location>
</feature>
<dbReference type="RefSeq" id="WP_045430974.1">
    <property type="nucleotide sequence ID" value="NZ_CP015641.1"/>
</dbReference>
<accession>A0A172WQ47</accession>
<dbReference type="Proteomes" id="UP000077787">
    <property type="component" value="Chromosome"/>
</dbReference>
<dbReference type="EMBL" id="CP015641">
    <property type="protein sequence ID" value="ANF25486.1"/>
    <property type="molecule type" value="Genomic_DNA"/>
</dbReference>
<dbReference type="AlphaFoldDB" id="A0A172WQ47"/>
<evidence type="ECO:0000313" key="3">
    <source>
        <dbReference type="Proteomes" id="UP000077787"/>
    </source>
</evidence>
<evidence type="ECO:0000256" key="1">
    <source>
        <dbReference type="SAM" id="MobiDB-lite"/>
    </source>
</evidence>
<name>A0A172WQ47_STUST</name>
<dbReference type="OrthoDB" id="57886at2"/>
<evidence type="ECO:0008006" key="4">
    <source>
        <dbReference type="Google" id="ProtNLM"/>
    </source>
</evidence>
<feature type="region of interest" description="Disordered" evidence="1">
    <location>
        <begin position="1"/>
        <end position="43"/>
    </location>
</feature>
<organism evidence="2 3">
    <name type="scientific">Stutzerimonas stutzeri</name>
    <name type="common">Pseudomonas stutzeri</name>
    <dbReference type="NCBI Taxonomy" id="316"/>
    <lineage>
        <taxon>Bacteria</taxon>
        <taxon>Pseudomonadati</taxon>
        <taxon>Pseudomonadota</taxon>
        <taxon>Gammaproteobacteria</taxon>
        <taxon>Pseudomonadales</taxon>
        <taxon>Pseudomonadaceae</taxon>
        <taxon>Stutzerimonas</taxon>
    </lineage>
</organism>
<reference evidence="2 3" key="1">
    <citation type="submission" date="2016-05" db="EMBL/GenBank/DDBJ databases">
        <title>Genome sequence of Pseudomonas stutzeri 273 and identification of the exopolysaccharide biosynthesis locus.</title>
        <authorList>
            <person name="Wu S."/>
            <person name="Sun C."/>
        </authorList>
    </citation>
    <scope>NUCLEOTIDE SEQUENCE [LARGE SCALE GENOMIC DNA]</scope>
    <source>
        <strain evidence="2 3">273</strain>
    </source>
</reference>
<sequence length="147" mass="16851">MYTRRPNDDREYSGPDGKAFTLPMPRSSHPDQEARRDTEQEVEARRAAATAALHRLDEIVEAGVARTEVVDQLRQRAENRQTAAQEELDEGEPEASAGETYRQLAREMIAAEREQFVRLRDDGRLSNEAFRRVQRELDLEESALLRG</sequence>
<feature type="compositionally biased region" description="Basic and acidic residues" evidence="1">
    <location>
        <begin position="1"/>
        <end position="13"/>
    </location>
</feature>